<dbReference type="Proteomes" id="UP000317835">
    <property type="component" value="Chromosome"/>
</dbReference>
<proteinExistence type="predicted"/>
<feature type="compositionally biased region" description="Gly residues" evidence="1">
    <location>
        <begin position="69"/>
        <end position="78"/>
    </location>
</feature>
<dbReference type="AlphaFoldDB" id="A0A518HAG7"/>
<keyword evidence="3" id="KW-1185">Reference proteome</keyword>
<name>A0A518HAG7_9BACT</name>
<accession>A0A518HAG7</accession>
<organism evidence="2 3">
    <name type="scientific">Tautonia plasticadhaerens</name>
    <dbReference type="NCBI Taxonomy" id="2527974"/>
    <lineage>
        <taxon>Bacteria</taxon>
        <taxon>Pseudomonadati</taxon>
        <taxon>Planctomycetota</taxon>
        <taxon>Planctomycetia</taxon>
        <taxon>Isosphaerales</taxon>
        <taxon>Isosphaeraceae</taxon>
        <taxon>Tautonia</taxon>
    </lineage>
</organism>
<evidence type="ECO:0000256" key="1">
    <source>
        <dbReference type="SAM" id="MobiDB-lite"/>
    </source>
</evidence>
<dbReference type="KEGG" id="tpla:ElP_56920"/>
<dbReference type="EMBL" id="CP036426">
    <property type="protein sequence ID" value="QDV37746.1"/>
    <property type="molecule type" value="Genomic_DNA"/>
</dbReference>
<evidence type="ECO:0008006" key="4">
    <source>
        <dbReference type="Google" id="ProtNLM"/>
    </source>
</evidence>
<evidence type="ECO:0000313" key="2">
    <source>
        <dbReference type="EMBL" id="QDV37746.1"/>
    </source>
</evidence>
<gene>
    <name evidence="2" type="ORF">ElP_56920</name>
</gene>
<feature type="region of interest" description="Disordered" evidence="1">
    <location>
        <begin position="42"/>
        <end position="78"/>
    </location>
</feature>
<reference evidence="2 3" key="1">
    <citation type="submission" date="2019-02" db="EMBL/GenBank/DDBJ databases">
        <title>Deep-cultivation of Planctomycetes and their phenomic and genomic characterization uncovers novel biology.</title>
        <authorList>
            <person name="Wiegand S."/>
            <person name="Jogler M."/>
            <person name="Boedeker C."/>
            <person name="Pinto D."/>
            <person name="Vollmers J."/>
            <person name="Rivas-Marin E."/>
            <person name="Kohn T."/>
            <person name="Peeters S.H."/>
            <person name="Heuer A."/>
            <person name="Rast P."/>
            <person name="Oberbeckmann S."/>
            <person name="Bunk B."/>
            <person name="Jeske O."/>
            <person name="Meyerdierks A."/>
            <person name="Storesund J.E."/>
            <person name="Kallscheuer N."/>
            <person name="Luecker S."/>
            <person name="Lage O.M."/>
            <person name="Pohl T."/>
            <person name="Merkel B.J."/>
            <person name="Hornburger P."/>
            <person name="Mueller R.-W."/>
            <person name="Bruemmer F."/>
            <person name="Labrenz M."/>
            <person name="Spormann A.M."/>
            <person name="Op den Camp H."/>
            <person name="Overmann J."/>
            <person name="Amann R."/>
            <person name="Jetten M.S.M."/>
            <person name="Mascher T."/>
            <person name="Medema M.H."/>
            <person name="Devos D.P."/>
            <person name="Kaster A.-K."/>
            <person name="Ovreas L."/>
            <person name="Rohde M."/>
            <person name="Galperin M.Y."/>
            <person name="Jogler C."/>
        </authorList>
    </citation>
    <scope>NUCLEOTIDE SEQUENCE [LARGE SCALE GENOMIC DNA]</scope>
    <source>
        <strain evidence="2 3">ElP</strain>
    </source>
</reference>
<feature type="region of interest" description="Disordered" evidence="1">
    <location>
        <begin position="1"/>
        <end position="29"/>
    </location>
</feature>
<protein>
    <recommendedName>
        <fullName evidence="4">Plasmid stabilization protein</fullName>
    </recommendedName>
</protein>
<sequence>MPRGDNSKDTDAQKRKAEHIAEGYEERGVPVEEAERRAWATVNKESGGGRQRVGGRTRHPGLEALQPGGWQGGRRGVGGVHARGAIRFGEEGGRDPHAECGGRGRDVMANHAARASTVRRLPWESRRRRLE</sequence>
<evidence type="ECO:0000313" key="3">
    <source>
        <dbReference type="Proteomes" id="UP000317835"/>
    </source>
</evidence>